<dbReference type="EMBL" id="JAENGP010000021">
    <property type="protein sequence ID" value="MBK1782485.1"/>
    <property type="molecule type" value="Genomic_DNA"/>
</dbReference>
<evidence type="ECO:0000256" key="1">
    <source>
        <dbReference type="SAM" id="Phobius"/>
    </source>
</evidence>
<evidence type="ECO:0000313" key="3">
    <source>
        <dbReference type="Proteomes" id="UP000635316"/>
    </source>
</evidence>
<organism evidence="2 3">
    <name type="scientific">Advenella mandrilli</name>
    <dbReference type="NCBI Taxonomy" id="2800330"/>
    <lineage>
        <taxon>Bacteria</taxon>
        <taxon>Pseudomonadati</taxon>
        <taxon>Pseudomonadota</taxon>
        <taxon>Betaproteobacteria</taxon>
        <taxon>Burkholderiales</taxon>
        <taxon>Alcaligenaceae</taxon>
    </lineage>
</organism>
<reference evidence="2 3" key="1">
    <citation type="submission" date="2020-12" db="EMBL/GenBank/DDBJ databases">
        <authorList>
            <person name="Lu T."/>
            <person name="Wang Q."/>
            <person name="Han X."/>
        </authorList>
    </citation>
    <scope>NUCLEOTIDE SEQUENCE [LARGE SCALE GENOMIC DNA]</scope>
    <source>
        <strain evidence="2 3">WQ 585</strain>
    </source>
</reference>
<keyword evidence="3" id="KW-1185">Reference proteome</keyword>
<name>A0ABS1EHK5_9BURK</name>
<feature type="transmembrane region" description="Helical" evidence="1">
    <location>
        <begin position="66"/>
        <end position="86"/>
    </location>
</feature>
<feature type="transmembrane region" description="Helical" evidence="1">
    <location>
        <begin position="93"/>
        <end position="112"/>
    </location>
</feature>
<comment type="caution">
    <text evidence="2">The sequence shown here is derived from an EMBL/GenBank/DDBJ whole genome shotgun (WGS) entry which is preliminary data.</text>
</comment>
<keyword evidence="1" id="KW-0472">Membrane</keyword>
<feature type="transmembrane region" description="Helical" evidence="1">
    <location>
        <begin position="41"/>
        <end position="60"/>
    </location>
</feature>
<gene>
    <name evidence="2" type="ORF">JHL22_14815</name>
</gene>
<dbReference type="RefSeq" id="WP_200239189.1">
    <property type="nucleotide sequence ID" value="NZ_JAENGP010000021.1"/>
</dbReference>
<evidence type="ECO:0000313" key="2">
    <source>
        <dbReference type="EMBL" id="MBK1782485.1"/>
    </source>
</evidence>
<protein>
    <submittedName>
        <fullName evidence="2">Uncharacterized protein</fullName>
    </submittedName>
</protein>
<keyword evidence="1" id="KW-1133">Transmembrane helix</keyword>
<keyword evidence="1" id="KW-0812">Transmembrane</keyword>
<dbReference type="Proteomes" id="UP000635316">
    <property type="component" value="Unassembled WGS sequence"/>
</dbReference>
<sequence length="126" mass="14493">MHPVIAKTLGGLSLNYYLRQFVFGLIFPALFLLMQSQTTQPTSIGMIVFLLISSLLYPYSRFVYESIIGYIMGQNVFFINAIVMLFTKLITMLLCWACAIFIAPVGLMYLYFYHSKQQALHNKDIE</sequence>
<proteinExistence type="predicted"/>
<accession>A0ABS1EHK5</accession>
<feature type="transmembrane region" description="Helical" evidence="1">
    <location>
        <begin position="16"/>
        <end position="34"/>
    </location>
</feature>